<dbReference type="Pfam" id="PF14534">
    <property type="entry name" value="DUF4440"/>
    <property type="match status" value="1"/>
</dbReference>
<feature type="region of interest" description="Disordered" evidence="1">
    <location>
        <begin position="1"/>
        <end position="22"/>
    </location>
</feature>
<dbReference type="InterPro" id="IPR032710">
    <property type="entry name" value="NTF2-like_dom_sf"/>
</dbReference>
<dbReference type="Proteomes" id="UP000005808">
    <property type="component" value="Unassembled WGS sequence"/>
</dbReference>
<comment type="caution">
    <text evidence="3">The sequence shown here is derived from an EMBL/GenBank/DDBJ whole genome shotgun (WGS) entry which is preliminary data.</text>
</comment>
<proteinExistence type="predicted"/>
<dbReference type="SUPFAM" id="SSF54427">
    <property type="entry name" value="NTF2-like"/>
    <property type="match status" value="1"/>
</dbReference>
<evidence type="ECO:0000313" key="3">
    <source>
        <dbReference type="EMBL" id="EHP37909.1"/>
    </source>
</evidence>
<dbReference type="InterPro" id="IPR027843">
    <property type="entry name" value="DUF4440"/>
</dbReference>
<dbReference type="AlphaFoldDB" id="H1SHY4"/>
<evidence type="ECO:0000256" key="1">
    <source>
        <dbReference type="SAM" id="MobiDB-lite"/>
    </source>
</evidence>
<evidence type="ECO:0000259" key="2">
    <source>
        <dbReference type="Pfam" id="PF14534"/>
    </source>
</evidence>
<evidence type="ECO:0000313" key="4">
    <source>
        <dbReference type="Proteomes" id="UP000005808"/>
    </source>
</evidence>
<dbReference type="EMBL" id="AHJE01000172">
    <property type="protein sequence ID" value="EHP37909.1"/>
    <property type="molecule type" value="Genomic_DNA"/>
</dbReference>
<reference evidence="3 4" key="1">
    <citation type="journal article" date="2012" name="J. Bacteriol.">
        <title>De Novo Genome Project of Cupriavidus basilensis OR16.</title>
        <authorList>
            <person name="Cserhati M."/>
            <person name="Kriszt B."/>
            <person name="Szoboszlay S."/>
            <person name="Toth A."/>
            <person name="Szabo I."/>
            <person name="Tancsics A."/>
            <person name="Nagy I."/>
            <person name="Horvath B."/>
            <person name="Nagy I."/>
            <person name="Kukolya J."/>
        </authorList>
    </citation>
    <scope>NUCLEOTIDE SEQUENCE [LARGE SCALE GENOMIC DNA]</scope>
    <source>
        <strain evidence="3 4">OR16</strain>
    </source>
</reference>
<sequence length="152" mass="16990">MLSAGGNAAPGNAKEHHDMNNENQEIDLLPLLRQLETELHRPAARGDRHRLDALLHEDFLEFGRSGGIYTKADTLDELPNEAATGTIWAQDFSLRTLGPGVAMLNYRSACQQPDNRLDRHTLRTSIWTLTAKGWQMSFHQGTPTESFAEKPV</sequence>
<organism evidence="3 4">
    <name type="scientific">Cupriavidus basilensis OR16</name>
    <dbReference type="NCBI Taxonomy" id="1127483"/>
    <lineage>
        <taxon>Bacteria</taxon>
        <taxon>Pseudomonadati</taxon>
        <taxon>Pseudomonadota</taxon>
        <taxon>Betaproteobacteria</taxon>
        <taxon>Burkholderiales</taxon>
        <taxon>Burkholderiaceae</taxon>
        <taxon>Cupriavidus</taxon>
    </lineage>
</organism>
<protein>
    <recommendedName>
        <fullName evidence="2">DUF4440 domain-containing protein</fullName>
    </recommendedName>
</protein>
<feature type="domain" description="DUF4440" evidence="2">
    <location>
        <begin position="32"/>
        <end position="136"/>
    </location>
</feature>
<accession>H1SHY4</accession>
<gene>
    <name evidence="3" type="ORF">OR16_40444</name>
</gene>
<dbReference type="Gene3D" id="3.10.450.50">
    <property type="match status" value="1"/>
</dbReference>
<dbReference type="PATRIC" id="fig|1127483.3.peg.8042"/>
<name>H1SHY4_9BURK</name>